<dbReference type="RefSeq" id="WP_085214514.1">
    <property type="nucleotide sequence ID" value="NZ_FXAM01000001.1"/>
</dbReference>
<dbReference type="OrthoDB" id="7060861at2"/>
<dbReference type="EMBL" id="FXAM01000001">
    <property type="protein sequence ID" value="SMF95896.1"/>
    <property type="molecule type" value="Genomic_DNA"/>
</dbReference>
<proteinExistence type="predicted"/>
<sequence>MILRAVSFLSAALLVLPALAVAQGLDPHEAQTLRTYCKADVERLCPNVEPGGGRIKECLMAQKESMSVGCAKALQELKKEMKQK</sequence>
<keyword evidence="3" id="KW-1185">Reference proteome</keyword>
<dbReference type="InterPro" id="IPR001893">
    <property type="entry name" value="Cys-rich_GLG1_repeat"/>
</dbReference>
<evidence type="ECO:0000313" key="2">
    <source>
        <dbReference type="EMBL" id="SMF95896.1"/>
    </source>
</evidence>
<feature type="chain" id="PRO_5013345972" evidence="1">
    <location>
        <begin position="21"/>
        <end position="84"/>
    </location>
</feature>
<reference evidence="2 3" key="1">
    <citation type="submission" date="2016-12" db="EMBL/GenBank/DDBJ databases">
        <authorList>
            <person name="Song W.-J."/>
            <person name="Kurnit D.M."/>
        </authorList>
    </citation>
    <scope>NUCLEOTIDE SEQUENCE [LARGE SCALE GENOMIC DNA]</scope>
    <source>
        <strain evidence="2 3">175</strain>
    </source>
</reference>
<dbReference type="AlphaFoldDB" id="A0A1Y6D006"/>
<accession>A0A1Y6D006</accession>
<evidence type="ECO:0000256" key="1">
    <source>
        <dbReference type="SAM" id="SignalP"/>
    </source>
</evidence>
<dbReference type="GO" id="GO:0016020">
    <property type="term" value="C:membrane"/>
    <property type="evidence" value="ECO:0007669"/>
    <property type="project" value="InterPro"/>
</dbReference>
<dbReference type="Pfam" id="PF00839">
    <property type="entry name" value="Cys_rich_FGFR"/>
    <property type="match status" value="1"/>
</dbReference>
<name>A0A1Y6D006_9GAMM</name>
<protein>
    <submittedName>
        <fullName evidence="2">Cysteine rich repeat-containing protein</fullName>
    </submittedName>
</protein>
<evidence type="ECO:0000313" key="3">
    <source>
        <dbReference type="Proteomes" id="UP000192923"/>
    </source>
</evidence>
<dbReference type="Proteomes" id="UP000192923">
    <property type="component" value="Unassembled WGS sequence"/>
</dbReference>
<organism evidence="2 3">
    <name type="scientific">Methylomagnum ishizawai</name>
    <dbReference type="NCBI Taxonomy" id="1760988"/>
    <lineage>
        <taxon>Bacteria</taxon>
        <taxon>Pseudomonadati</taxon>
        <taxon>Pseudomonadota</taxon>
        <taxon>Gammaproteobacteria</taxon>
        <taxon>Methylococcales</taxon>
        <taxon>Methylococcaceae</taxon>
        <taxon>Methylomagnum</taxon>
    </lineage>
</organism>
<gene>
    <name evidence="2" type="ORF">SAMN02949497_3273</name>
</gene>
<keyword evidence="1" id="KW-0732">Signal</keyword>
<feature type="signal peptide" evidence="1">
    <location>
        <begin position="1"/>
        <end position="20"/>
    </location>
</feature>